<dbReference type="GO" id="GO:0003677">
    <property type="term" value="F:DNA binding"/>
    <property type="evidence" value="ECO:0007669"/>
    <property type="project" value="TreeGrafter"/>
</dbReference>
<dbReference type="InterPro" id="IPR005101">
    <property type="entry name" value="Cryptochr/Photolyase_FAD-bd"/>
</dbReference>
<accession>A0A1J5TW91</accession>
<dbReference type="AlphaFoldDB" id="A0A1J5TW91"/>
<dbReference type="EMBL" id="MIZA01000008">
    <property type="protein sequence ID" value="OIR20749.1"/>
    <property type="molecule type" value="Genomic_DNA"/>
</dbReference>
<dbReference type="PANTHER" id="PTHR11455">
    <property type="entry name" value="CRYPTOCHROME"/>
    <property type="match status" value="1"/>
</dbReference>
<feature type="region of interest" description="Disordered" evidence="4">
    <location>
        <begin position="480"/>
        <end position="513"/>
    </location>
</feature>
<dbReference type="Proteomes" id="UP000183080">
    <property type="component" value="Unassembled WGS sequence"/>
</dbReference>
<gene>
    <name evidence="6" type="ORF">BD935_04490</name>
</gene>
<proteinExistence type="predicted"/>
<dbReference type="SUPFAM" id="SSF48173">
    <property type="entry name" value="Cryptochrome/photolyase FAD-binding domain"/>
    <property type="match status" value="1"/>
</dbReference>
<reference evidence="6 7" key="1">
    <citation type="submission" date="2016-08" db="EMBL/GenBank/DDBJ databases">
        <title>New Insights into Marine Group III Euryarchaeota, from dark to light.</title>
        <authorList>
            <person name="Haro-Moreno J.M."/>
            <person name="Rodriguez-Valera F."/>
            <person name="Lopez-Garcia P."/>
            <person name="Moreira D."/>
            <person name="Martin-Cuadrado A.B."/>
        </authorList>
    </citation>
    <scope>NUCLEOTIDE SEQUENCE [LARGE SCALE GENOMIC DNA]</scope>
    <source>
        <strain evidence="6">CG-Epi1</strain>
    </source>
</reference>
<dbReference type="SUPFAM" id="SSF52425">
    <property type="entry name" value="Cryptochrome/photolyase, N-terminal domain"/>
    <property type="match status" value="1"/>
</dbReference>
<feature type="domain" description="Photolyase/cryptochrome alpha/beta" evidence="5">
    <location>
        <begin position="2"/>
        <end position="132"/>
    </location>
</feature>
<name>A0A1J5TW91_9ARCH</name>
<dbReference type="GO" id="GO:0003904">
    <property type="term" value="F:deoxyribodipyrimidine photo-lyase activity"/>
    <property type="evidence" value="ECO:0007669"/>
    <property type="project" value="TreeGrafter"/>
</dbReference>
<dbReference type="InterPro" id="IPR036134">
    <property type="entry name" value="Crypto/Photolyase_FAD-like_sf"/>
</dbReference>
<dbReference type="PANTHER" id="PTHR11455:SF9">
    <property type="entry name" value="CRYPTOCHROME CIRCADIAN CLOCK 5 ISOFORM X1"/>
    <property type="match status" value="1"/>
</dbReference>
<comment type="cofactor">
    <cofactor evidence="3">
        <name>FAD</name>
        <dbReference type="ChEBI" id="CHEBI:57692"/>
    </cofactor>
    <text evidence="3">Binds 1 FAD per subunit.</text>
</comment>
<dbReference type="Gene3D" id="3.40.50.620">
    <property type="entry name" value="HUPs"/>
    <property type="match status" value="1"/>
</dbReference>
<keyword evidence="1 3" id="KW-0285">Flavoprotein</keyword>
<organism evidence="6 7">
    <name type="scientific">Marine Group III euryarchaeote CG-Epi1</name>
    <dbReference type="NCBI Taxonomy" id="1888995"/>
    <lineage>
        <taxon>Archaea</taxon>
        <taxon>Methanobacteriati</taxon>
        <taxon>Thermoplasmatota</taxon>
        <taxon>Thermoplasmata</taxon>
        <taxon>Candidatus Thermoprofundales</taxon>
    </lineage>
</organism>
<dbReference type="Gene3D" id="1.25.40.80">
    <property type="match status" value="1"/>
</dbReference>
<dbReference type="PROSITE" id="PS51645">
    <property type="entry name" value="PHR_CRY_ALPHA_BETA"/>
    <property type="match status" value="1"/>
</dbReference>
<feature type="binding site" evidence="3">
    <location>
        <position position="272"/>
    </location>
    <ligand>
        <name>FAD</name>
        <dbReference type="ChEBI" id="CHEBI:57692"/>
    </ligand>
</feature>
<dbReference type="GO" id="GO:0009416">
    <property type="term" value="P:response to light stimulus"/>
    <property type="evidence" value="ECO:0007669"/>
    <property type="project" value="TreeGrafter"/>
</dbReference>
<dbReference type="InterPro" id="IPR014729">
    <property type="entry name" value="Rossmann-like_a/b/a_fold"/>
</dbReference>
<feature type="compositionally biased region" description="Basic residues" evidence="4">
    <location>
        <begin position="488"/>
        <end position="513"/>
    </location>
</feature>
<dbReference type="InterPro" id="IPR002081">
    <property type="entry name" value="Cryptochrome/DNA_photolyase_1"/>
</dbReference>
<protein>
    <recommendedName>
        <fullName evidence="5">Photolyase/cryptochrome alpha/beta domain-containing protein</fullName>
    </recommendedName>
</protein>
<evidence type="ECO:0000313" key="7">
    <source>
        <dbReference type="Proteomes" id="UP000183080"/>
    </source>
</evidence>
<dbReference type="GO" id="GO:0071949">
    <property type="term" value="F:FAD binding"/>
    <property type="evidence" value="ECO:0007669"/>
    <property type="project" value="TreeGrafter"/>
</dbReference>
<dbReference type="InterPro" id="IPR006050">
    <property type="entry name" value="DNA_photolyase_N"/>
</dbReference>
<feature type="binding site" evidence="3">
    <location>
        <position position="213"/>
    </location>
    <ligand>
        <name>FAD</name>
        <dbReference type="ChEBI" id="CHEBI:57692"/>
    </ligand>
</feature>
<dbReference type="STRING" id="1888995.BD935_04490"/>
<dbReference type="Pfam" id="PF03441">
    <property type="entry name" value="FAD_binding_7"/>
    <property type="match status" value="1"/>
</dbReference>
<sequence>MKVDIVWFKRDFRLEDHAPINAVATSNNNFLGIFVIEPSRLSEKDTDPIHIDWEIKCALELQTRIRELGGEMLILHDEVINVFEKLIEQYQISNIYSHEEIGTEWSYRRDIRFGDWCKSKKLNWKEFPTNAVIRGLKNRDNWYKLRTERLMEDIIPSPKELKFGNKLRMDSISSAKEIGIIPRKLRDKYKPGEIEAKKNLDSFLNKRGMNYRYEMSSPVTGENSCSRLSHYISTGCITIRQIIKITNEKVAYLKTLEKSDSRKKWIASINSFKSRLAWHCHFIQKLELQPTLGSRAMNHELDKRLNRELDQDRFEMWTEGKTGWPFFDACMRQLRATGWINFRMRAMLMSVASYTLWLPWKESGNYLARQFIDYEPGIHWSQVSMQSGTTGINTVRAYSILKQSTDHDPDGVYIRKWVPELSMVPTHYIHEPWKMSKTMQRQINCIIGKNYPRPIVDEKEARLEGVRNSYKARGNPEVRKISQEVNKKHGSRKKSRRKRKIDQKQTKFRNIVK</sequence>
<dbReference type="Pfam" id="PF00875">
    <property type="entry name" value="DNA_photolyase"/>
    <property type="match status" value="1"/>
</dbReference>
<keyword evidence="2 3" id="KW-0274">FAD</keyword>
<evidence type="ECO:0000259" key="5">
    <source>
        <dbReference type="PROSITE" id="PS51645"/>
    </source>
</evidence>
<evidence type="ECO:0000256" key="4">
    <source>
        <dbReference type="SAM" id="MobiDB-lite"/>
    </source>
</evidence>
<evidence type="ECO:0000256" key="3">
    <source>
        <dbReference type="PIRSR" id="PIRSR602081-1"/>
    </source>
</evidence>
<evidence type="ECO:0000313" key="6">
    <source>
        <dbReference type="EMBL" id="OIR20749.1"/>
    </source>
</evidence>
<dbReference type="InterPro" id="IPR036155">
    <property type="entry name" value="Crypto/Photolyase_N_sf"/>
</dbReference>
<evidence type="ECO:0000256" key="2">
    <source>
        <dbReference type="ARBA" id="ARBA00022827"/>
    </source>
</evidence>
<dbReference type="Gene3D" id="1.10.579.10">
    <property type="entry name" value="DNA Cyclobutane Dipyrimidine Photolyase, subunit A, domain 3"/>
    <property type="match status" value="1"/>
</dbReference>
<evidence type="ECO:0000256" key="1">
    <source>
        <dbReference type="ARBA" id="ARBA00022630"/>
    </source>
</evidence>
<comment type="caution">
    <text evidence="6">The sequence shown here is derived from an EMBL/GenBank/DDBJ whole genome shotgun (WGS) entry which is preliminary data.</text>
</comment>